<evidence type="ECO:0000313" key="5">
    <source>
        <dbReference type="Proteomes" id="UP000003558"/>
    </source>
</evidence>
<proteinExistence type="predicted"/>
<comment type="caution">
    <text evidence="4">The sequence shown here is derived from an EMBL/GenBank/DDBJ whole genome shotgun (WGS) entry which is preliminary data.</text>
</comment>
<reference evidence="4 5" key="1">
    <citation type="submission" date="2011-05" db="EMBL/GenBank/DDBJ databases">
        <title>Whole genome shotgun sequence of Gordonia alkanivorans NBRC 16433.</title>
        <authorList>
            <person name="Hosoyama A."/>
            <person name="Nakamura S."/>
            <person name="Takarada H."/>
            <person name="Tsuchikane K."/>
            <person name="Yamazaki S."/>
            <person name="Fujita N."/>
        </authorList>
    </citation>
    <scope>NUCLEOTIDE SEQUENCE [LARGE SCALE GENOMIC DNA]</scope>
    <source>
        <strain evidence="4 5">NBRC 16433</strain>
    </source>
</reference>
<dbReference type="STRING" id="1027371.GOALK_120_00200"/>
<keyword evidence="2" id="KW-0408">Iron</keyword>
<evidence type="ECO:0000256" key="2">
    <source>
        <dbReference type="ARBA" id="ARBA00023004"/>
    </source>
</evidence>
<organism evidence="4 5">
    <name type="scientific">Gordonia alkanivorans NBRC 16433</name>
    <dbReference type="NCBI Taxonomy" id="1027371"/>
    <lineage>
        <taxon>Bacteria</taxon>
        <taxon>Bacillati</taxon>
        <taxon>Actinomycetota</taxon>
        <taxon>Actinomycetes</taxon>
        <taxon>Mycobacteriales</taxon>
        <taxon>Gordoniaceae</taxon>
        <taxon>Gordonia</taxon>
    </lineage>
</organism>
<protein>
    <recommendedName>
        <fullName evidence="3">TauD/TfdA-like domain-containing protein</fullName>
    </recommendedName>
</protein>
<accession>F9W274</accession>
<evidence type="ECO:0000256" key="1">
    <source>
        <dbReference type="ARBA" id="ARBA00023002"/>
    </source>
</evidence>
<name>F9W274_9ACTN</name>
<keyword evidence="1" id="KW-0560">Oxidoreductase</keyword>
<dbReference type="AlphaFoldDB" id="F9W274"/>
<dbReference type="Pfam" id="PF02668">
    <property type="entry name" value="TauD"/>
    <property type="match status" value="1"/>
</dbReference>
<dbReference type="Proteomes" id="UP000003558">
    <property type="component" value="Unassembled WGS sequence"/>
</dbReference>
<dbReference type="InterPro" id="IPR042098">
    <property type="entry name" value="TauD-like_sf"/>
</dbReference>
<dbReference type="SUPFAM" id="SSF51197">
    <property type="entry name" value="Clavaminate synthase-like"/>
    <property type="match status" value="1"/>
</dbReference>
<dbReference type="InterPro" id="IPR003819">
    <property type="entry name" value="TauD/TfdA-like"/>
</dbReference>
<dbReference type="EMBL" id="BACI01000120">
    <property type="protein sequence ID" value="GAA14963.1"/>
    <property type="molecule type" value="Genomic_DNA"/>
</dbReference>
<sequence>MRGSQNLKPYWKDLCAARAAVLSAHVLWPAFGLEPAPYGTDSLDALAARLTSRSSEQGVAVLDIGRPLTADALVQLGWRMGTVLAERDPAVTSFCENEYVLNLRSTEDAGDFELQPFSPRELFAHTEASHRPSGQRPTWIVLQCLTANEDDASAQTVAIAMDAVARCLSAVQLETLRSTQRVGSSHPVVECDAPVFALRDPSVTDDRFTSDSGKEAADAAVLAAMKAVYQTRLVRRIPWRPGVIAAIDNTKVFHARTAGEPHGSRHLQRVRVRRVG</sequence>
<dbReference type="GO" id="GO:0016491">
    <property type="term" value="F:oxidoreductase activity"/>
    <property type="evidence" value="ECO:0007669"/>
    <property type="project" value="UniProtKB-KW"/>
</dbReference>
<dbReference type="Gene3D" id="3.60.130.10">
    <property type="entry name" value="Clavaminate synthase-like"/>
    <property type="match status" value="1"/>
</dbReference>
<evidence type="ECO:0000259" key="3">
    <source>
        <dbReference type="Pfam" id="PF02668"/>
    </source>
</evidence>
<gene>
    <name evidence="4" type="ORF">GOALK_120_00200</name>
</gene>
<feature type="domain" description="TauD/TfdA-like" evidence="3">
    <location>
        <begin position="42"/>
        <end position="270"/>
    </location>
</feature>
<evidence type="ECO:0000313" key="4">
    <source>
        <dbReference type="EMBL" id="GAA14963.1"/>
    </source>
</evidence>
<dbReference type="eggNOG" id="ENOG5031K4T">
    <property type="taxonomic scope" value="Bacteria"/>
</dbReference>